<dbReference type="RefSeq" id="WP_134438950.1">
    <property type="nucleotide sequence ID" value="NZ_CP065957.1"/>
</dbReference>
<protein>
    <submittedName>
        <fullName evidence="3">Alpha/beta hydrolase</fullName>
    </submittedName>
</protein>
<sequence length="265" mass="30496">MKLFFRQTGRAKNSVFLFHGLYGSSFNWASIASHLSQLYQVFAFDLRNHGLSPTATFMDYQLMAEDILQTVGHLDIFPVHVVGHSVGGKLAMVLALVFQSRIKSIVIEDIAPVDYGQAGLELHLKILKALKQLPIENIKTRKEAERLLFKEIDDLSIVQFLLTNLIYEKAKYAWRIKWEGIENSIEKLNSFPEINSSFNGESLFVFGEKSSYFHPSFIPKIKFYFPKASCVRLQGTGHWVHYEKPKEFCDLLCLFFEKVQNTLFT</sequence>
<comment type="caution">
    <text evidence="3">The sequence shown here is derived from an EMBL/GenBank/DDBJ whole genome shotgun (WGS) entry which is preliminary data.</text>
</comment>
<accession>A0A4Y8PHT8</accession>
<keyword evidence="1 3" id="KW-0378">Hydrolase</keyword>
<keyword evidence="4" id="KW-1185">Reference proteome</keyword>
<dbReference type="InterPro" id="IPR029058">
    <property type="entry name" value="AB_hydrolase_fold"/>
</dbReference>
<reference evidence="3 4" key="1">
    <citation type="submission" date="2016-05" db="EMBL/GenBank/DDBJ databases">
        <title>Diversity and Homogeneity among Thermoacidophilic Verrucomicrobia Methanotrophs Linked with Geographical Origin.</title>
        <authorList>
            <person name="Erikstad H.-A."/>
            <person name="Smestad N.B."/>
            <person name="Ceballos R.M."/>
            <person name="Birkeland N.-K."/>
        </authorList>
    </citation>
    <scope>NUCLEOTIDE SEQUENCE [LARGE SCALE GENOMIC DNA]</scope>
    <source>
        <strain evidence="3 4">Phi</strain>
    </source>
</reference>
<dbReference type="EMBL" id="LXQC01000002">
    <property type="protein sequence ID" value="TFE73299.1"/>
    <property type="molecule type" value="Genomic_DNA"/>
</dbReference>
<dbReference type="SUPFAM" id="SSF53474">
    <property type="entry name" value="alpha/beta-Hydrolases"/>
    <property type="match status" value="1"/>
</dbReference>
<name>A0A4Y8PHT8_9BACT</name>
<dbReference type="OrthoDB" id="9808398at2"/>
<dbReference type="Gene3D" id="3.40.50.1820">
    <property type="entry name" value="alpha/beta hydrolase"/>
    <property type="match status" value="1"/>
</dbReference>
<dbReference type="AlphaFoldDB" id="A0A4Y8PHT8"/>
<dbReference type="Pfam" id="PF00561">
    <property type="entry name" value="Abhydrolase_1"/>
    <property type="match status" value="1"/>
</dbReference>
<evidence type="ECO:0000313" key="3">
    <source>
        <dbReference type="EMBL" id="TFE73299.1"/>
    </source>
</evidence>
<evidence type="ECO:0000256" key="1">
    <source>
        <dbReference type="ARBA" id="ARBA00022801"/>
    </source>
</evidence>
<evidence type="ECO:0000313" key="4">
    <source>
        <dbReference type="Proteomes" id="UP000297713"/>
    </source>
</evidence>
<dbReference type="PANTHER" id="PTHR46118">
    <property type="entry name" value="PROTEIN ABHD11"/>
    <property type="match status" value="1"/>
</dbReference>
<dbReference type="InterPro" id="IPR000639">
    <property type="entry name" value="Epox_hydrolase-like"/>
</dbReference>
<dbReference type="GO" id="GO:0016787">
    <property type="term" value="F:hydrolase activity"/>
    <property type="evidence" value="ECO:0007669"/>
    <property type="project" value="UniProtKB-KW"/>
</dbReference>
<dbReference type="PRINTS" id="PR00412">
    <property type="entry name" value="EPOXHYDRLASE"/>
</dbReference>
<dbReference type="Proteomes" id="UP000297713">
    <property type="component" value="Unassembled WGS sequence"/>
</dbReference>
<dbReference type="InterPro" id="IPR000073">
    <property type="entry name" value="AB_hydrolase_1"/>
</dbReference>
<gene>
    <name evidence="3" type="ORF">A7Q10_03235</name>
</gene>
<organism evidence="3 4">
    <name type="scientific">Methylacidiphilum caldifontis</name>
    <dbReference type="NCBI Taxonomy" id="2795386"/>
    <lineage>
        <taxon>Bacteria</taxon>
        <taxon>Pseudomonadati</taxon>
        <taxon>Verrucomicrobiota</taxon>
        <taxon>Methylacidiphilae</taxon>
        <taxon>Methylacidiphilales</taxon>
        <taxon>Methylacidiphilaceae</taxon>
        <taxon>Methylacidiphilum (ex Ratnadevi et al. 2023)</taxon>
    </lineage>
</organism>
<evidence type="ECO:0000259" key="2">
    <source>
        <dbReference type="Pfam" id="PF00561"/>
    </source>
</evidence>
<dbReference type="PANTHER" id="PTHR46118:SF4">
    <property type="entry name" value="PROTEIN ABHD11"/>
    <property type="match status" value="1"/>
</dbReference>
<feature type="domain" description="AB hydrolase-1" evidence="2">
    <location>
        <begin position="14"/>
        <end position="245"/>
    </location>
</feature>
<proteinExistence type="predicted"/>